<evidence type="ECO:0000313" key="2">
    <source>
        <dbReference type="Proteomes" id="UP000828941"/>
    </source>
</evidence>
<reference evidence="1 2" key="1">
    <citation type="journal article" date="2022" name="DNA Res.">
        <title>Chromosomal-level genome assembly of the orchid tree Bauhinia variegata (Leguminosae; Cercidoideae) supports the allotetraploid origin hypothesis of Bauhinia.</title>
        <authorList>
            <person name="Zhong Y."/>
            <person name="Chen Y."/>
            <person name="Zheng D."/>
            <person name="Pang J."/>
            <person name="Liu Y."/>
            <person name="Luo S."/>
            <person name="Meng S."/>
            <person name="Qian L."/>
            <person name="Wei D."/>
            <person name="Dai S."/>
            <person name="Zhou R."/>
        </authorList>
    </citation>
    <scope>NUCLEOTIDE SEQUENCE [LARGE SCALE GENOMIC DNA]</scope>
    <source>
        <strain evidence="1">BV-YZ2020</strain>
    </source>
</reference>
<dbReference type="EMBL" id="CM039430">
    <property type="protein sequence ID" value="KAI4343426.1"/>
    <property type="molecule type" value="Genomic_DNA"/>
</dbReference>
<protein>
    <submittedName>
        <fullName evidence="1">Uncharacterized protein</fullName>
    </submittedName>
</protein>
<sequence length="675" mass="76815">METNSAAEKLRSFSRNGFGNKSNENVETSKYGDNCSKEFEDEGEDNKDMTAAGLSLPEVVYEVDQFLERSDHESRVEVPESVLLLPKLVGSMVEKYDGTRYKFKFGRDPEEDTRFLEAVDRISKVSNKLSNTKTQTWSRVLDKNISAQEKAMYLLEKELCNLLEDPKANPSDCPASRTPTKSAKKSSSFNSLFDSDLSAIPEHESSPASTCTPDEEEFPGFSPETVSNMNKIATAMIDAGYEIECHVTFSNFRRTAFKSLLHDLGYVTVSMEDIQKMNWESLEGQIGTWNNVVRHCTTTLFAGERKLYESVFPKNPSVSKSLFSDLARAVIVNFLNFAEAVTLTSRSVEKLFKFLDMYETLEELEPLIDGSYPRGCAQELEYEIATAKGRLGEGVASMFSDLENSIKSDNERIPVPNGAVHPLTRYVMNYLKYACEYRDTLEKVFQQLLVKGTHNSNNQTSSLSSNSNSNQGKMEDGTPKNSPLSVQLMTVMDLLNANLEMKSTLYRDPALRFIFLMNNGRYIVQKVKGSEEIHESMGDNWCRKKQSDLKMYHKNYRETWNKLLHCLSQESMQGSGKVTKSVVKDRFKTFNNMFEEIHKVQSTWMVSDKQLQSELRVSISTVMIPAYRSFVARFKQHLASSKQMDKCIKYQPEDIESMIDDLYDGYASSMARRRN</sequence>
<name>A0ACB9P7M0_BAUVA</name>
<keyword evidence="2" id="KW-1185">Reference proteome</keyword>
<evidence type="ECO:0000313" key="1">
    <source>
        <dbReference type="EMBL" id="KAI4343426.1"/>
    </source>
</evidence>
<proteinExistence type="predicted"/>
<organism evidence="1 2">
    <name type="scientific">Bauhinia variegata</name>
    <name type="common">Purple orchid tree</name>
    <name type="synonym">Phanera variegata</name>
    <dbReference type="NCBI Taxonomy" id="167791"/>
    <lineage>
        <taxon>Eukaryota</taxon>
        <taxon>Viridiplantae</taxon>
        <taxon>Streptophyta</taxon>
        <taxon>Embryophyta</taxon>
        <taxon>Tracheophyta</taxon>
        <taxon>Spermatophyta</taxon>
        <taxon>Magnoliopsida</taxon>
        <taxon>eudicotyledons</taxon>
        <taxon>Gunneridae</taxon>
        <taxon>Pentapetalae</taxon>
        <taxon>rosids</taxon>
        <taxon>fabids</taxon>
        <taxon>Fabales</taxon>
        <taxon>Fabaceae</taxon>
        <taxon>Cercidoideae</taxon>
        <taxon>Cercideae</taxon>
        <taxon>Bauhiniinae</taxon>
        <taxon>Bauhinia</taxon>
    </lineage>
</organism>
<dbReference type="Proteomes" id="UP000828941">
    <property type="component" value="Chromosome 5"/>
</dbReference>
<accession>A0ACB9P7M0</accession>
<gene>
    <name evidence="1" type="ORF">L6164_010774</name>
</gene>
<comment type="caution">
    <text evidence="1">The sequence shown here is derived from an EMBL/GenBank/DDBJ whole genome shotgun (WGS) entry which is preliminary data.</text>
</comment>